<protein>
    <submittedName>
        <fullName evidence="1">Phosphotransferase</fullName>
    </submittedName>
</protein>
<dbReference type="CDD" id="cd05151">
    <property type="entry name" value="ChoK-like"/>
    <property type="match status" value="1"/>
</dbReference>
<dbReference type="Gene3D" id="3.30.200.20">
    <property type="entry name" value="Phosphorylase Kinase, domain 1"/>
    <property type="match status" value="1"/>
</dbReference>
<dbReference type="GO" id="GO:0005737">
    <property type="term" value="C:cytoplasm"/>
    <property type="evidence" value="ECO:0007669"/>
    <property type="project" value="TreeGrafter"/>
</dbReference>
<sequence>MESIIKSVTAKALGVDESNVIIDHRLMGGMSNFTYVVEVEGAKYTFRIPGKNAEVFVDRQEEKENIAIIDALGINNETIYVDVEKGYKIAKFVEGTPLSEAEDAQPYLDEVAVVLHKLHDSGLKAMNDYRPYDRLDAYEKLVSDKGEYHTEKYFELKEEFLGYRSFLDQFPLVICHNDSQISNMVVEADHTYLLDWEFAGNNDPMYDVACVGNKDFELALAFLPIYLGREPKVEELKRLYLWRAFQCLQWHNVALYKDLIGLSEDLHLNFKTIASMYSMKAEQFLTEVKQFEA</sequence>
<dbReference type="GO" id="GO:0004305">
    <property type="term" value="F:ethanolamine kinase activity"/>
    <property type="evidence" value="ECO:0007669"/>
    <property type="project" value="TreeGrafter"/>
</dbReference>
<dbReference type="InterPro" id="IPR011009">
    <property type="entry name" value="Kinase-like_dom_sf"/>
</dbReference>
<comment type="caution">
    <text evidence="1">The sequence shown here is derived from an EMBL/GenBank/DDBJ whole genome shotgun (WGS) entry which is preliminary data.</text>
</comment>
<name>A0A6G2CFN2_9FIRM</name>
<gene>
    <name evidence="1" type="ORF">GMA64_02265</name>
</gene>
<dbReference type="AlphaFoldDB" id="A0A6G2CFN2"/>
<dbReference type="PANTHER" id="PTHR22603:SF66">
    <property type="entry name" value="ETHANOLAMINE KINASE"/>
    <property type="match status" value="1"/>
</dbReference>
<keyword evidence="1" id="KW-0808">Transferase</keyword>
<dbReference type="Pfam" id="PF01633">
    <property type="entry name" value="Choline_kinase"/>
    <property type="match status" value="1"/>
</dbReference>
<dbReference type="EMBL" id="WMQV01000003">
    <property type="protein sequence ID" value="MTL93343.1"/>
    <property type="molecule type" value="Genomic_DNA"/>
</dbReference>
<organism evidence="1">
    <name type="scientific">Turicibacter sanguinis</name>
    <dbReference type="NCBI Taxonomy" id="154288"/>
    <lineage>
        <taxon>Bacteria</taxon>
        <taxon>Bacillati</taxon>
        <taxon>Bacillota</taxon>
        <taxon>Erysipelotrichia</taxon>
        <taxon>Erysipelotrichales</taxon>
        <taxon>Turicibacteraceae</taxon>
        <taxon>Turicibacter</taxon>
    </lineage>
</organism>
<dbReference type="PANTHER" id="PTHR22603">
    <property type="entry name" value="CHOLINE/ETHANOALAMINE KINASE"/>
    <property type="match status" value="1"/>
</dbReference>
<evidence type="ECO:0000313" key="1">
    <source>
        <dbReference type="EMBL" id="MTL93343.1"/>
    </source>
</evidence>
<proteinExistence type="predicted"/>
<dbReference type="SUPFAM" id="SSF56112">
    <property type="entry name" value="Protein kinase-like (PK-like)"/>
    <property type="match status" value="1"/>
</dbReference>
<dbReference type="GO" id="GO:0006646">
    <property type="term" value="P:phosphatidylethanolamine biosynthetic process"/>
    <property type="evidence" value="ECO:0007669"/>
    <property type="project" value="TreeGrafter"/>
</dbReference>
<dbReference type="Gene3D" id="3.90.1200.10">
    <property type="match status" value="1"/>
</dbReference>
<reference evidence="1" key="1">
    <citation type="journal article" date="2019" name="Nat. Med.">
        <title>A library of human gut bacterial isolates paired with longitudinal multiomics data enables mechanistic microbiome research.</title>
        <authorList>
            <person name="Poyet M."/>
            <person name="Groussin M."/>
            <person name="Gibbons S.M."/>
            <person name="Avila-Pacheco J."/>
            <person name="Jiang X."/>
            <person name="Kearney S.M."/>
            <person name="Perrotta A.R."/>
            <person name="Berdy B."/>
            <person name="Zhao S."/>
            <person name="Lieberman T.D."/>
            <person name="Swanson P.K."/>
            <person name="Smith M."/>
            <person name="Roesemann S."/>
            <person name="Alexander J.E."/>
            <person name="Rich S.A."/>
            <person name="Livny J."/>
            <person name="Vlamakis H."/>
            <person name="Clish C."/>
            <person name="Bullock K."/>
            <person name="Deik A."/>
            <person name="Scott J."/>
            <person name="Pierce K.A."/>
            <person name="Xavier R.J."/>
            <person name="Alm E.J."/>
        </authorList>
    </citation>
    <scope>NUCLEOTIDE SEQUENCE</scope>
    <source>
        <strain evidence="1">BIOML-A179</strain>
    </source>
</reference>
<accession>A0A6G2CFN2</accession>
<dbReference type="RefSeq" id="WP_129821409.1">
    <property type="nucleotide sequence ID" value="NZ_JAQMJC010000001.1"/>
</dbReference>